<comment type="caution">
    <text evidence="1">The sequence shown here is derived from an EMBL/GenBank/DDBJ whole genome shotgun (WGS) entry which is preliminary data.</text>
</comment>
<reference evidence="1" key="2">
    <citation type="journal article" date="2023" name="Commun. Biol.">
        <title>Intrasexual cuticular hydrocarbon dimorphism in a wasp sheds light on hydrocarbon biosynthesis genes in Hymenoptera.</title>
        <authorList>
            <person name="Moris V.C."/>
            <person name="Podsiadlowski L."/>
            <person name="Martin S."/>
            <person name="Oeyen J.P."/>
            <person name="Donath A."/>
            <person name="Petersen M."/>
            <person name="Wilbrandt J."/>
            <person name="Misof B."/>
            <person name="Liedtke D."/>
            <person name="Thamm M."/>
            <person name="Scheiner R."/>
            <person name="Schmitt T."/>
            <person name="Niehuis O."/>
        </authorList>
    </citation>
    <scope>NUCLEOTIDE SEQUENCE</scope>
    <source>
        <strain evidence="1">GBR_01_08_01A</strain>
    </source>
</reference>
<dbReference type="PANTHER" id="PTHR19446">
    <property type="entry name" value="REVERSE TRANSCRIPTASES"/>
    <property type="match status" value="1"/>
</dbReference>
<accession>A0AAD9R846</accession>
<dbReference type="EMBL" id="JAIFRP010005058">
    <property type="protein sequence ID" value="KAK2574749.1"/>
    <property type="molecule type" value="Genomic_DNA"/>
</dbReference>
<keyword evidence="2" id="KW-1185">Reference proteome</keyword>
<name>A0AAD9R846_9HYME</name>
<evidence type="ECO:0000313" key="2">
    <source>
        <dbReference type="Proteomes" id="UP001258017"/>
    </source>
</evidence>
<dbReference type="Proteomes" id="UP001258017">
    <property type="component" value="Unassembled WGS sequence"/>
</dbReference>
<dbReference type="AlphaFoldDB" id="A0AAD9R846"/>
<feature type="non-terminal residue" evidence="1">
    <location>
        <position position="335"/>
    </location>
</feature>
<gene>
    <name evidence="1" type="ORF">KPH14_012936</name>
</gene>
<reference evidence="1" key="1">
    <citation type="submission" date="2021-08" db="EMBL/GenBank/DDBJ databases">
        <authorList>
            <person name="Misof B."/>
            <person name="Oliver O."/>
            <person name="Podsiadlowski L."/>
            <person name="Donath A."/>
            <person name="Peters R."/>
            <person name="Mayer C."/>
            <person name="Rust J."/>
            <person name="Gunkel S."/>
            <person name="Lesny P."/>
            <person name="Martin S."/>
            <person name="Oeyen J.P."/>
            <person name="Petersen M."/>
            <person name="Panagiotis P."/>
            <person name="Wilbrandt J."/>
            <person name="Tanja T."/>
        </authorList>
    </citation>
    <scope>NUCLEOTIDE SEQUENCE</scope>
    <source>
        <strain evidence="1">GBR_01_08_01A</strain>
        <tissue evidence="1">Thorax + abdomen</tissue>
    </source>
</reference>
<proteinExistence type="predicted"/>
<sequence length="335" mass="39700">MVSNNAIPNVTKWNVEEYCTLSDHNLIMFSYNENCILRNSPTQESPRFKVKNANWEKFTEKCNETFNEQYFDNLEHMQPDRMINKVTNELQNICKMTIPLIKKPCKNVPWWNTEVLKSRKEAFKIKKELSRARRLRMTGEVENLVIRYRVARNKLTAQIRKSKKNSWRNFVTEIGNEEPWGIVYKMIKDKTRSAQLMTSVFNENNELTFTWEETAQTLLSAMVPIDDVIMEEEIHGNIREENSTYRNSNMEPDISLAEIQNAIERSKNKKAPGIDGISNEIIKAIWKCQPKFLVWLYNKCFIEKYFPKKWKIAELKILLKDKNKDLKLVNSYRPI</sequence>
<organism evidence="1 2">
    <name type="scientific">Odynerus spinipes</name>
    <dbReference type="NCBI Taxonomy" id="1348599"/>
    <lineage>
        <taxon>Eukaryota</taxon>
        <taxon>Metazoa</taxon>
        <taxon>Ecdysozoa</taxon>
        <taxon>Arthropoda</taxon>
        <taxon>Hexapoda</taxon>
        <taxon>Insecta</taxon>
        <taxon>Pterygota</taxon>
        <taxon>Neoptera</taxon>
        <taxon>Endopterygota</taxon>
        <taxon>Hymenoptera</taxon>
        <taxon>Apocrita</taxon>
        <taxon>Aculeata</taxon>
        <taxon>Vespoidea</taxon>
        <taxon>Vespidae</taxon>
        <taxon>Eumeninae</taxon>
        <taxon>Odynerus</taxon>
    </lineage>
</organism>
<protein>
    <recommendedName>
        <fullName evidence="3">Reverse transcriptase</fullName>
    </recommendedName>
</protein>
<evidence type="ECO:0008006" key="3">
    <source>
        <dbReference type="Google" id="ProtNLM"/>
    </source>
</evidence>
<evidence type="ECO:0000313" key="1">
    <source>
        <dbReference type="EMBL" id="KAK2574749.1"/>
    </source>
</evidence>